<evidence type="ECO:0000256" key="3">
    <source>
        <dbReference type="ARBA" id="ARBA00023128"/>
    </source>
</evidence>
<evidence type="ECO:0000256" key="2">
    <source>
        <dbReference type="ARBA" id="ARBA00022946"/>
    </source>
</evidence>
<organism evidence="4">
    <name type="scientific">freshwater metagenome</name>
    <dbReference type="NCBI Taxonomy" id="449393"/>
    <lineage>
        <taxon>unclassified sequences</taxon>
        <taxon>metagenomes</taxon>
        <taxon>ecological metagenomes</taxon>
    </lineage>
</organism>
<dbReference type="EMBL" id="CAEZWX010000051">
    <property type="protein sequence ID" value="CAB4669463.1"/>
    <property type="molecule type" value="Genomic_DNA"/>
</dbReference>
<dbReference type="SUPFAM" id="SSF103025">
    <property type="entry name" value="Folate-binding domain"/>
    <property type="match status" value="1"/>
</dbReference>
<evidence type="ECO:0000256" key="1">
    <source>
        <dbReference type="ARBA" id="ARBA00004173"/>
    </source>
</evidence>
<name>A0A6J6MAG6_9ZZZZ</name>
<dbReference type="PANTHER" id="PTHR22602">
    <property type="entry name" value="TRANSFERASE CAF17, MITOCHONDRIAL-RELATED"/>
    <property type="match status" value="1"/>
</dbReference>
<dbReference type="Gene3D" id="3.30.1360.120">
    <property type="entry name" value="Probable tRNA modification gtpase trme, domain 1"/>
    <property type="match status" value="1"/>
</dbReference>
<dbReference type="InterPro" id="IPR027266">
    <property type="entry name" value="TrmE/GcvT-like"/>
</dbReference>
<evidence type="ECO:0000313" key="4">
    <source>
        <dbReference type="EMBL" id="CAB4669463.1"/>
    </source>
</evidence>
<dbReference type="GO" id="GO:0016226">
    <property type="term" value="P:iron-sulfur cluster assembly"/>
    <property type="evidence" value="ECO:0007669"/>
    <property type="project" value="TreeGrafter"/>
</dbReference>
<gene>
    <name evidence="4" type="ORF">UFOPK2328_00471</name>
</gene>
<keyword evidence="3" id="KW-0496">Mitochondrion</keyword>
<dbReference type="PANTHER" id="PTHR22602:SF0">
    <property type="entry name" value="TRANSFERASE CAF17, MITOCHONDRIAL-RELATED"/>
    <property type="match status" value="1"/>
</dbReference>
<dbReference type="GO" id="GO:0005739">
    <property type="term" value="C:mitochondrion"/>
    <property type="evidence" value="ECO:0007669"/>
    <property type="project" value="UniProtKB-SubCell"/>
</dbReference>
<protein>
    <submittedName>
        <fullName evidence="4">Unannotated protein</fullName>
    </submittedName>
</protein>
<keyword evidence="2" id="KW-0809">Transit peptide</keyword>
<sequence length="345" mass="37453">MLVKQHYGDPMIEQRKLSEGQAFCLLDTQGVISVSGVDRLTWLHSLLSQNLKNLSPGDSAEALLLDPQGRIEQVIKIIDDGETTWLMVDQTHTESLLSWLQKMVFRMKVEIADRSAEFATVGATNSDSEISFISNGHPLIWKDQWPGVVAGGFRYSTRAVDYSWFEHLVLVADLEKVLAGKSMAGTMAADGLRVAAGRPKAINEVDEKSLPHELDLLSTAVHLSKGCYRGQESVAKVHNLGHPPRRLTFLHLDGSEHALPDVGDEVRVAGEDKSRGKITSVAQHFDMGPIALAVISRSVPEDAALEVVGQHGLIAATQEVIVPQSAGSVANIPKLPKLNLGAKAK</sequence>
<accession>A0A6J6MAG6</accession>
<reference evidence="4" key="1">
    <citation type="submission" date="2020-05" db="EMBL/GenBank/DDBJ databases">
        <authorList>
            <person name="Chiriac C."/>
            <person name="Salcher M."/>
            <person name="Ghai R."/>
            <person name="Kavagutti S V."/>
        </authorList>
    </citation>
    <scope>NUCLEOTIDE SEQUENCE</scope>
</reference>
<dbReference type="PIRSF" id="PIRSF006487">
    <property type="entry name" value="GcvT"/>
    <property type="match status" value="1"/>
</dbReference>
<dbReference type="InterPro" id="IPR045179">
    <property type="entry name" value="YgfZ/GcvT"/>
</dbReference>
<comment type="subcellular location">
    <subcellularLocation>
        <location evidence="1">Mitochondrion</location>
    </subcellularLocation>
</comment>
<dbReference type="InterPro" id="IPR017703">
    <property type="entry name" value="YgfZ/GCV_T_CS"/>
</dbReference>
<proteinExistence type="predicted"/>
<dbReference type="AlphaFoldDB" id="A0A6J6MAG6"/>
<dbReference type="NCBIfam" id="TIGR03317">
    <property type="entry name" value="ygfZ_signature"/>
    <property type="match status" value="1"/>
</dbReference>